<feature type="signal peptide" evidence="1">
    <location>
        <begin position="1"/>
        <end position="22"/>
    </location>
</feature>
<dbReference type="PhylomeDB" id="T1J9W6"/>
<feature type="chain" id="PRO_5004590412" description="DUF19 domain-containing protein" evidence="1">
    <location>
        <begin position="23"/>
        <end position="185"/>
    </location>
</feature>
<evidence type="ECO:0000313" key="3">
    <source>
        <dbReference type="Proteomes" id="UP000014500"/>
    </source>
</evidence>
<sequence length="185" mass="21293">MGLHIKSVIFLVLVVGFYITNATTTATTTTTTTEKPCLTKMCLCDVNRHCKNEMKITPIDCSEESKGLQCLEKLTKHSECGPHQNETSILYRQFKGIQLADYVVCRYVEMHSEYKIKPHCWFPAVQCSQFLAFDRASNKQFCYERKLVMDLCKAMDYLPNDCKDLHVKFLDALYDATTCSSYHNK</sequence>
<accession>T1J9W6</accession>
<dbReference type="AlphaFoldDB" id="T1J9W6"/>
<evidence type="ECO:0008006" key="4">
    <source>
        <dbReference type="Google" id="ProtNLM"/>
    </source>
</evidence>
<evidence type="ECO:0000256" key="1">
    <source>
        <dbReference type="SAM" id="SignalP"/>
    </source>
</evidence>
<name>T1J9W6_STRMM</name>
<reference evidence="2" key="2">
    <citation type="submission" date="2015-02" db="UniProtKB">
        <authorList>
            <consortium name="EnsemblMetazoa"/>
        </authorList>
    </citation>
    <scope>IDENTIFICATION</scope>
</reference>
<dbReference type="EMBL" id="JH431979">
    <property type="status" value="NOT_ANNOTATED_CDS"/>
    <property type="molecule type" value="Genomic_DNA"/>
</dbReference>
<proteinExistence type="predicted"/>
<protein>
    <recommendedName>
        <fullName evidence="4">DUF19 domain-containing protein</fullName>
    </recommendedName>
</protein>
<dbReference type="HOGENOM" id="CLU_1463099_0_0_1"/>
<reference evidence="3" key="1">
    <citation type="submission" date="2011-05" db="EMBL/GenBank/DDBJ databases">
        <authorList>
            <person name="Richards S.R."/>
            <person name="Qu J."/>
            <person name="Jiang H."/>
            <person name="Jhangiani S.N."/>
            <person name="Agravi P."/>
            <person name="Goodspeed R."/>
            <person name="Gross S."/>
            <person name="Mandapat C."/>
            <person name="Jackson L."/>
            <person name="Mathew T."/>
            <person name="Pu L."/>
            <person name="Thornton R."/>
            <person name="Saada N."/>
            <person name="Wilczek-Boney K.B."/>
            <person name="Lee S."/>
            <person name="Kovar C."/>
            <person name="Wu Y."/>
            <person name="Scherer S.E."/>
            <person name="Worley K.C."/>
            <person name="Muzny D.M."/>
            <person name="Gibbs R."/>
        </authorList>
    </citation>
    <scope>NUCLEOTIDE SEQUENCE</scope>
    <source>
        <strain evidence="3">Brora</strain>
    </source>
</reference>
<keyword evidence="3" id="KW-1185">Reference proteome</keyword>
<keyword evidence="1" id="KW-0732">Signal</keyword>
<dbReference type="EnsemblMetazoa" id="SMAR010517-RA">
    <property type="protein sequence ID" value="SMAR010517-PA"/>
    <property type="gene ID" value="SMAR010517"/>
</dbReference>
<evidence type="ECO:0000313" key="2">
    <source>
        <dbReference type="EnsemblMetazoa" id="SMAR010517-PA"/>
    </source>
</evidence>
<organism evidence="2 3">
    <name type="scientific">Strigamia maritima</name>
    <name type="common">European centipede</name>
    <name type="synonym">Geophilus maritimus</name>
    <dbReference type="NCBI Taxonomy" id="126957"/>
    <lineage>
        <taxon>Eukaryota</taxon>
        <taxon>Metazoa</taxon>
        <taxon>Ecdysozoa</taxon>
        <taxon>Arthropoda</taxon>
        <taxon>Myriapoda</taxon>
        <taxon>Chilopoda</taxon>
        <taxon>Pleurostigmophora</taxon>
        <taxon>Geophilomorpha</taxon>
        <taxon>Linotaeniidae</taxon>
        <taxon>Strigamia</taxon>
    </lineage>
</organism>
<dbReference type="Proteomes" id="UP000014500">
    <property type="component" value="Unassembled WGS sequence"/>
</dbReference>